<name>A0A7D9M070_PARCT</name>
<reference evidence="1" key="1">
    <citation type="submission" date="2020-04" db="EMBL/GenBank/DDBJ databases">
        <authorList>
            <person name="Alioto T."/>
            <person name="Alioto T."/>
            <person name="Gomez Garrido J."/>
        </authorList>
    </citation>
    <scope>NUCLEOTIDE SEQUENCE</scope>
    <source>
        <strain evidence="1">A484AB</strain>
    </source>
</reference>
<dbReference type="Gene3D" id="3.90.1720.10">
    <property type="entry name" value="endopeptidase domain like (from Nostoc punctiforme)"/>
    <property type="match status" value="1"/>
</dbReference>
<dbReference type="Pfam" id="PF04970">
    <property type="entry name" value="LRAT"/>
    <property type="match status" value="1"/>
</dbReference>
<dbReference type="EMBL" id="CACRXK020028216">
    <property type="protein sequence ID" value="CAB4041377.1"/>
    <property type="molecule type" value="Genomic_DNA"/>
</dbReference>
<gene>
    <name evidence="1" type="ORF">PACLA_8A088966</name>
</gene>
<comment type="caution">
    <text evidence="1">The sequence shown here is derived from an EMBL/GenBank/DDBJ whole genome shotgun (WGS) entry which is preliminary data.</text>
</comment>
<proteinExistence type="predicted"/>
<keyword evidence="2" id="KW-1185">Reference proteome</keyword>
<dbReference type="AlphaFoldDB" id="A0A7D9M070"/>
<organism evidence="1 2">
    <name type="scientific">Paramuricea clavata</name>
    <name type="common">Red gorgonian</name>
    <name type="synonym">Violescent sea-whip</name>
    <dbReference type="NCBI Taxonomy" id="317549"/>
    <lineage>
        <taxon>Eukaryota</taxon>
        <taxon>Metazoa</taxon>
        <taxon>Cnidaria</taxon>
        <taxon>Anthozoa</taxon>
        <taxon>Octocorallia</taxon>
        <taxon>Malacalcyonacea</taxon>
        <taxon>Plexauridae</taxon>
        <taxon>Paramuricea</taxon>
    </lineage>
</organism>
<feature type="non-terminal residue" evidence="1">
    <location>
        <position position="218"/>
    </location>
</feature>
<evidence type="ECO:0000313" key="2">
    <source>
        <dbReference type="Proteomes" id="UP001152795"/>
    </source>
</evidence>
<dbReference type="Proteomes" id="UP001152795">
    <property type="component" value="Unassembled WGS sequence"/>
</dbReference>
<dbReference type="OrthoDB" id="421951at2759"/>
<evidence type="ECO:0000313" key="1">
    <source>
        <dbReference type="EMBL" id="CAB4041377.1"/>
    </source>
</evidence>
<dbReference type="PROSITE" id="PS51934">
    <property type="entry name" value="LRAT"/>
    <property type="match status" value="1"/>
</dbReference>
<sequence>MRKATSCLYGRCFEHEKETFQLCDLKPGDHIVQQSLFSLATTFWHHMIVENIDEKQINVIHYYHDLEPLWKFPSVCRTSLTFIPDRFYRIVYDESECLPANEVLKKAETKLGEKNFCPFTNNCEHFANECKTGEKECRQIWTSIEDLGKNAISSITSFLDRARKWFRMMLRSENSWFRQLGVTELVEYGAQFCTGLSIFVAFTVEVVLLGKNMLDVSE</sequence>
<dbReference type="InterPro" id="IPR007053">
    <property type="entry name" value="LRAT_dom"/>
</dbReference>
<protein>
    <submittedName>
        <fullName evidence="1">Uncharacterized protein</fullName>
    </submittedName>
</protein>
<accession>A0A7D9M070</accession>